<evidence type="ECO:0000256" key="6">
    <source>
        <dbReference type="SAM" id="MobiDB-lite"/>
    </source>
</evidence>
<dbReference type="RefSeq" id="WP_103890765.1">
    <property type="nucleotide sequence ID" value="NZ_FNVU01000030.1"/>
</dbReference>
<gene>
    <name evidence="9" type="ORF">SAMN05216223_1307</name>
</gene>
<dbReference type="Pfam" id="PF26003">
    <property type="entry name" value="Integrase_N_phage"/>
    <property type="match status" value="1"/>
</dbReference>
<dbReference type="GO" id="GO:0006310">
    <property type="term" value="P:DNA recombination"/>
    <property type="evidence" value="ECO:0007669"/>
    <property type="project" value="UniProtKB-KW"/>
</dbReference>
<dbReference type="Gene3D" id="1.10.443.10">
    <property type="entry name" value="Intergrase catalytic core"/>
    <property type="match status" value="1"/>
</dbReference>
<feature type="region of interest" description="Disordered" evidence="6">
    <location>
        <begin position="209"/>
        <end position="231"/>
    </location>
</feature>
<comment type="similarity">
    <text evidence="1">Belongs to the 'phage' integrase family.</text>
</comment>
<dbReference type="Pfam" id="PF00589">
    <property type="entry name" value="Phage_integrase"/>
    <property type="match status" value="1"/>
</dbReference>
<organism evidence="9 10">
    <name type="scientific">Actinacidiphila yanglinensis</name>
    <dbReference type="NCBI Taxonomy" id="310779"/>
    <lineage>
        <taxon>Bacteria</taxon>
        <taxon>Bacillati</taxon>
        <taxon>Actinomycetota</taxon>
        <taxon>Actinomycetes</taxon>
        <taxon>Kitasatosporales</taxon>
        <taxon>Streptomycetaceae</taxon>
        <taxon>Actinacidiphila</taxon>
    </lineage>
</organism>
<feature type="domain" description="Tyr recombinase" evidence="7">
    <location>
        <begin position="170"/>
        <end position="374"/>
    </location>
</feature>
<dbReference type="PANTHER" id="PTHR30349:SF64">
    <property type="entry name" value="PROPHAGE INTEGRASE INTD-RELATED"/>
    <property type="match status" value="1"/>
</dbReference>
<evidence type="ECO:0000256" key="2">
    <source>
        <dbReference type="ARBA" id="ARBA00022908"/>
    </source>
</evidence>
<dbReference type="InterPro" id="IPR011010">
    <property type="entry name" value="DNA_brk_join_enz"/>
</dbReference>
<name>A0A1H6E948_9ACTN</name>
<evidence type="ECO:0000313" key="9">
    <source>
        <dbReference type="EMBL" id="SEG94348.1"/>
    </source>
</evidence>
<dbReference type="InterPro" id="IPR010998">
    <property type="entry name" value="Integrase_recombinase_N"/>
</dbReference>
<proteinExistence type="inferred from homology"/>
<dbReference type="InterPro" id="IPR002104">
    <property type="entry name" value="Integrase_catalytic"/>
</dbReference>
<reference evidence="9 10" key="1">
    <citation type="submission" date="2016-10" db="EMBL/GenBank/DDBJ databases">
        <authorList>
            <person name="de Groot N.N."/>
        </authorList>
    </citation>
    <scope>NUCLEOTIDE SEQUENCE [LARGE SCALE GENOMIC DNA]</scope>
    <source>
        <strain evidence="9 10">CGMCC 4.2023</strain>
    </source>
</reference>
<dbReference type="SUPFAM" id="SSF56349">
    <property type="entry name" value="DNA breaking-rejoining enzymes"/>
    <property type="match status" value="1"/>
</dbReference>
<evidence type="ECO:0000256" key="4">
    <source>
        <dbReference type="ARBA" id="ARBA00023172"/>
    </source>
</evidence>
<feature type="domain" description="Core-binding (CB)" evidence="8">
    <location>
        <begin position="70"/>
        <end position="149"/>
    </location>
</feature>
<dbReference type="OrthoDB" id="4529782at2"/>
<dbReference type="InterPro" id="IPR044068">
    <property type="entry name" value="CB"/>
</dbReference>
<keyword evidence="2" id="KW-0229">DNA integration</keyword>
<protein>
    <submittedName>
        <fullName evidence="9">Site-specific recombinase XerD</fullName>
    </submittedName>
</protein>
<dbReference type="GO" id="GO:0015074">
    <property type="term" value="P:DNA integration"/>
    <property type="evidence" value="ECO:0007669"/>
    <property type="project" value="UniProtKB-KW"/>
</dbReference>
<evidence type="ECO:0000256" key="5">
    <source>
        <dbReference type="PROSITE-ProRule" id="PRU01248"/>
    </source>
</evidence>
<dbReference type="EMBL" id="FNVU01000030">
    <property type="protein sequence ID" value="SEG94348.1"/>
    <property type="molecule type" value="Genomic_DNA"/>
</dbReference>
<dbReference type="InterPro" id="IPR004107">
    <property type="entry name" value="Integrase_SAM-like_N"/>
</dbReference>
<keyword evidence="3 5" id="KW-0238">DNA-binding</keyword>
<keyword evidence="4" id="KW-0233">DNA recombination</keyword>
<evidence type="ECO:0000256" key="1">
    <source>
        <dbReference type="ARBA" id="ARBA00008857"/>
    </source>
</evidence>
<dbReference type="PANTHER" id="PTHR30349">
    <property type="entry name" value="PHAGE INTEGRASE-RELATED"/>
    <property type="match status" value="1"/>
</dbReference>
<evidence type="ECO:0000313" key="10">
    <source>
        <dbReference type="Proteomes" id="UP000236754"/>
    </source>
</evidence>
<dbReference type="Gene3D" id="1.10.150.130">
    <property type="match status" value="1"/>
</dbReference>
<dbReference type="Pfam" id="PF14659">
    <property type="entry name" value="Phage_int_SAM_3"/>
    <property type="match status" value="1"/>
</dbReference>
<evidence type="ECO:0000259" key="7">
    <source>
        <dbReference type="PROSITE" id="PS51898"/>
    </source>
</evidence>
<sequence>MANAKGGKRRFGSIRQYRSGRWTASYVDPTGLRRPSPETFATKTDAEVWLSQIEADLTRGDWTDPDAGAVNFEEYALRWVAERGLAATTDELYRRLLRLHLLPVFGPYELDEITPGRVRAWRADRLEATGATTVAKSYRLLKAVLETAADDELIRRNPCRIKGAGKEEAEERPIATVEQVDALADVMGPRWRLMVYLAAYGSLRPEEQAELRRPDVTLPDEPEEARRRRDAAREPALLRIARASPELTTGRRVTGDPKSRAGKRVVVLPAFLTVDLRRHLDWFAAKEDDGLIFVGERGAPFRRSTFGRKWRKARAKVGLPGNFRFYDLRHTGNTLVTQSGGTLKDAMVRAGQSSERAALIYQHSTLERQKEVAAGLDDRVRAERLNAAADDASGAEVVRLA</sequence>
<evidence type="ECO:0000256" key="3">
    <source>
        <dbReference type="ARBA" id="ARBA00023125"/>
    </source>
</evidence>
<dbReference type="GO" id="GO:0003677">
    <property type="term" value="F:DNA binding"/>
    <property type="evidence" value="ECO:0007669"/>
    <property type="project" value="UniProtKB-UniRule"/>
</dbReference>
<dbReference type="InterPro" id="IPR050090">
    <property type="entry name" value="Tyrosine_recombinase_XerCD"/>
</dbReference>
<dbReference type="PROSITE" id="PS51900">
    <property type="entry name" value="CB"/>
    <property type="match status" value="1"/>
</dbReference>
<evidence type="ECO:0000259" key="8">
    <source>
        <dbReference type="PROSITE" id="PS51900"/>
    </source>
</evidence>
<accession>A0A1H6E948</accession>
<dbReference type="InterPro" id="IPR058717">
    <property type="entry name" value="Phage_L5_Integrase_N"/>
</dbReference>
<dbReference type="AlphaFoldDB" id="A0A1H6E948"/>
<keyword evidence="10" id="KW-1185">Reference proteome</keyword>
<dbReference type="PROSITE" id="PS51898">
    <property type="entry name" value="TYR_RECOMBINASE"/>
    <property type="match status" value="1"/>
</dbReference>
<dbReference type="InterPro" id="IPR013762">
    <property type="entry name" value="Integrase-like_cat_sf"/>
</dbReference>
<dbReference type="Proteomes" id="UP000236754">
    <property type="component" value="Unassembled WGS sequence"/>
</dbReference>